<dbReference type="EMBL" id="KV019146">
    <property type="protein sequence ID" value="KZV16225.1"/>
    <property type="molecule type" value="Genomic_DNA"/>
</dbReference>
<accession>A0A2Z7AB99</accession>
<feature type="region of interest" description="Disordered" evidence="2">
    <location>
        <begin position="1292"/>
        <end position="1333"/>
    </location>
</feature>
<evidence type="ECO:0000256" key="1">
    <source>
        <dbReference type="SAM" id="Coils"/>
    </source>
</evidence>
<feature type="region of interest" description="Disordered" evidence="2">
    <location>
        <begin position="1448"/>
        <end position="1479"/>
    </location>
</feature>
<feature type="region of interest" description="Disordered" evidence="2">
    <location>
        <begin position="207"/>
        <end position="229"/>
    </location>
</feature>
<feature type="compositionally biased region" description="Basic residues" evidence="2">
    <location>
        <begin position="1466"/>
        <end position="1479"/>
    </location>
</feature>
<name>A0A2Z7AB99_9LAMI</name>
<feature type="compositionally biased region" description="Basic and acidic residues" evidence="2">
    <location>
        <begin position="1448"/>
        <end position="1465"/>
    </location>
</feature>
<feature type="coiled-coil region" evidence="1">
    <location>
        <begin position="27"/>
        <end position="100"/>
    </location>
</feature>
<reference evidence="3 4" key="1">
    <citation type="journal article" date="2015" name="Proc. Natl. Acad. Sci. U.S.A.">
        <title>The resurrection genome of Boea hygrometrica: A blueprint for survival of dehydration.</title>
        <authorList>
            <person name="Xiao L."/>
            <person name="Yang G."/>
            <person name="Zhang L."/>
            <person name="Yang X."/>
            <person name="Zhao S."/>
            <person name="Ji Z."/>
            <person name="Zhou Q."/>
            <person name="Hu M."/>
            <person name="Wang Y."/>
            <person name="Chen M."/>
            <person name="Xu Y."/>
            <person name="Jin H."/>
            <person name="Xiao X."/>
            <person name="Hu G."/>
            <person name="Bao F."/>
            <person name="Hu Y."/>
            <person name="Wan P."/>
            <person name="Li L."/>
            <person name="Deng X."/>
            <person name="Kuang T."/>
            <person name="Xiang C."/>
            <person name="Zhu J.K."/>
            <person name="Oliver M.J."/>
            <person name="He Y."/>
        </authorList>
    </citation>
    <scope>NUCLEOTIDE SEQUENCE [LARGE SCALE GENOMIC DNA]</scope>
    <source>
        <strain evidence="4">cv. XS01</strain>
    </source>
</reference>
<proteinExistence type="predicted"/>
<keyword evidence="4" id="KW-1185">Reference proteome</keyword>
<evidence type="ECO:0000256" key="2">
    <source>
        <dbReference type="SAM" id="MobiDB-lite"/>
    </source>
</evidence>
<sequence>MADQTDEDEVFDFSNVEFTRDDLVIALNDMVKEYRKLSHSFEEAKAKNMSLKSSSIDSSSDEFEDVDILKTELSKLQAENEMLKNETSELKAEVAKLTIEMSSWNKANLSLCKLYESQKQASDKTGIGFNNSEFCEGESSTQSRPAYDKFNKMSFVKADMIYNCLESVKYDNQNSPKLNENGKAGIGFSKPERFKPNWLKNRLDKDKAKASQKPYVPNQSWHNSKKVKSGWKKFQQRRDQYDQNMKPKLKRPARGTVASSRGDNLRWKVPVDWCTSRKVYQSQYTSRRAPVSRCFYHSSEMASSLISRSHHIDFDSVFRFDDAGIVQMFESLVSMGLMEFLGCPAIFHEQALIEFFENGSVRDGMVVSVIGGMAVEISESVFAAAFGLPTEGLTDLSEVPRDLLSNTQKLFSASEKEVSISCLKKEVKMPFRLLSDILAKSLFVKAGSFDAVTRDRFLLMTAITFDVKVNWGNLLFGVLKEMVTPDSRQAKGYAIQICVLLKNIPGLELGDSKAFPAPRILNEKTVHRIVSVNENVGVEEVGDAPRAKTTPVKRTVSKKRPASVDADVAPVIKKKRTTKSKPVATKKLVLEEPISAVPSTEEQIPVAGVATEEHIPVKEIATEDVDATIRQVLTQLDLVFETHDDVQGGRDETWFDRDFDVAFVAGDQEDQTSDSLDHIFLELDTAAQTAGTMEVGDSSKQTVASKRSFEELMSVDDLLVQICDDMMLPSITDAEISMIRIGESIAMHDKGKGILVEDEPVQRIPAQEAVELICGDVEFLVVLRDQVMADVVDFFHSFSLNKLTDLDALLALKAKEKLILDWAETDSLETAVKRRLYILARYREMLLRKLLDSHRQYLVSGQPWTATASQIFDLLSAVHSKSMEALRILQKEHGIIFEQPCTSTAFDYAVDCGAVFAQFFSVAKSTCWVRPMIFVDGIWTPLQGPDFWRSGCRLSLFLNKVEMPAPAVQDIFVHSVLFIEPVQYWRAAPFLPKTWAWHCVCTEVFSFSISGRLRPASCSTDLVVYSLDVQKLPAYLLDDFQRGVHTDCFVGYFGGSVVLSNSEIHSDSSSGCTVYRSPSPVENPFALGPAIFSRVDQAEQLYFVQSPVSPPAAFSHQESSSSSSDVSIHFDSEDLPMRTPEAAHTSAPVASNVYTAALDDLKSYFSQRIDESTTELRSKVNEVEFNVRGDLVKQQAWLRQVFQSACDILEWQSTQINDLKKGLVAPVGTIFQDLFDIKKNQRAHEAKLNALDGQVAALRNDQLEFQNRISADLLSLSTQFADIVEFIRGGDAKKGESGSSSRPPPVRVERRPLPTPQSPRDVAGGSSAVRIPTFPRTTGTIAERVEQARRHLLESGLVISVEEAAERILQANLQEKGKPVDRIAIQMQGTVYHPQSPRDVAGGSSAVRIPTFPRTTGTFAERVEQARRHLLESGLVISVEEAADRIRQADFEESDRFQRERERARREKRSSSSRRRRGF</sequence>
<evidence type="ECO:0000313" key="4">
    <source>
        <dbReference type="Proteomes" id="UP000250235"/>
    </source>
</evidence>
<dbReference type="Proteomes" id="UP000250235">
    <property type="component" value="Unassembled WGS sequence"/>
</dbReference>
<keyword evidence="1" id="KW-0175">Coiled coil</keyword>
<organism evidence="3 4">
    <name type="scientific">Dorcoceras hygrometricum</name>
    <dbReference type="NCBI Taxonomy" id="472368"/>
    <lineage>
        <taxon>Eukaryota</taxon>
        <taxon>Viridiplantae</taxon>
        <taxon>Streptophyta</taxon>
        <taxon>Embryophyta</taxon>
        <taxon>Tracheophyta</taxon>
        <taxon>Spermatophyta</taxon>
        <taxon>Magnoliopsida</taxon>
        <taxon>eudicotyledons</taxon>
        <taxon>Gunneridae</taxon>
        <taxon>Pentapetalae</taxon>
        <taxon>asterids</taxon>
        <taxon>lamiids</taxon>
        <taxon>Lamiales</taxon>
        <taxon>Gesneriaceae</taxon>
        <taxon>Didymocarpoideae</taxon>
        <taxon>Trichosporeae</taxon>
        <taxon>Loxocarpinae</taxon>
        <taxon>Dorcoceras</taxon>
    </lineage>
</organism>
<evidence type="ECO:0000313" key="3">
    <source>
        <dbReference type="EMBL" id="KZV16225.1"/>
    </source>
</evidence>
<gene>
    <name evidence="3" type="ORF">F511_11130</name>
</gene>
<protein>
    <submittedName>
        <fullName evidence="3">Delta(24)-sterol reductase</fullName>
    </submittedName>
</protein>